<protein>
    <recommendedName>
        <fullName evidence="4">Major fimbrial subunit protein N-terminal domain-containing protein</fullName>
    </recommendedName>
</protein>
<comment type="caution">
    <text evidence="2">The sequence shown here is derived from an EMBL/GenBank/DDBJ whole genome shotgun (WGS) entry which is preliminary data.</text>
</comment>
<dbReference type="GeneID" id="93410131"/>
<evidence type="ECO:0008006" key="4">
    <source>
        <dbReference type="Google" id="ProtNLM"/>
    </source>
</evidence>
<dbReference type="AlphaFoldDB" id="B7BGM0"/>
<sequence length="406" mass="44350">MKLKNIALGIGFLAAMFSCSMEDDIASDTKGKVDGVSEDLYAALQFNISTGTDLSTKATTEVTGPAVDSDYSAVKNKEMEVNHCFVFVANGDEIIGRRYYTKSDLTQKDGAYKYTLNKHLLVKVPSVKPDLTVFVVGMTDDSNSYFATHIYETVFSLSELRNKPIGKFVRDGQETGNSLTDFIKVGEGTILAGSYGTSSKTTDFDCLEEGTVKCGVADVTLALRTAAIEIASFVIKDANDNVLFDSDNPHSAADVRAVLRDIQLGTDKGGIGQTDNNGQLLSTLLGGGEAIGAAYYAYTSYLNKWNSMNEEAKKKSNPIGYRFYTYEKKSSATNVTLTYDWKGRSGSTTFSIKTGGTTENCAEVKPNHLYKVHVTIKNQVVDVDVITYTMDWKKEEISGEFERING</sequence>
<organism evidence="2 3">
    <name type="scientific">Parabacteroides johnsonii DSM 18315</name>
    <dbReference type="NCBI Taxonomy" id="537006"/>
    <lineage>
        <taxon>Bacteria</taxon>
        <taxon>Pseudomonadati</taxon>
        <taxon>Bacteroidota</taxon>
        <taxon>Bacteroidia</taxon>
        <taxon>Bacteroidales</taxon>
        <taxon>Tannerellaceae</taxon>
        <taxon>Parabacteroides</taxon>
    </lineage>
</organism>
<evidence type="ECO:0000256" key="1">
    <source>
        <dbReference type="SAM" id="SignalP"/>
    </source>
</evidence>
<dbReference type="STRING" id="537006.PRABACTJOHN_04219"/>
<dbReference type="PROSITE" id="PS51257">
    <property type="entry name" value="PROKAR_LIPOPROTEIN"/>
    <property type="match status" value="1"/>
</dbReference>
<dbReference type="EMBL" id="ABYH01000417">
    <property type="protein sequence ID" value="EEC94413.1"/>
    <property type="molecule type" value="Genomic_DNA"/>
</dbReference>
<dbReference type="RefSeq" id="WP_008152932.1">
    <property type="nucleotide sequence ID" value="NZ_CP102285.1"/>
</dbReference>
<reference evidence="2 3" key="2">
    <citation type="submission" date="2008-10" db="EMBL/GenBank/DDBJ databases">
        <authorList>
            <person name="Fulton L."/>
            <person name="Clifton S."/>
            <person name="Fulton B."/>
            <person name="Xu J."/>
            <person name="Minx P."/>
            <person name="Pepin K.H."/>
            <person name="Johnson M."/>
            <person name="Bhonagiri V."/>
            <person name="Nash W.E."/>
            <person name="Mardis E.R."/>
            <person name="Wilson R.K."/>
        </authorList>
    </citation>
    <scope>NUCLEOTIDE SEQUENCE [LARGE SCALE GENOMIC DNA]</scope>
    <source>
        <strain evidence="2 3">DSM 18315</strain>
    </source>
</reference>
<dbReference type="HOGENOM" id="CLU_056716_0_0_10"/>
<evidence type="ECO:0000313" key="3">
    <source>
        <dbReference type="Proteomes" id="UP000005510"/>
    </source>
</evidence>
<keyword evidence="1" id="KW-0732">Signal</keyword>
<accession>B7BGM0</accession>
<gene>
    <name evidence="2" type="ORF">PRABACTJOHN_04219</name>
</gene>
<evidence type="ECO:0000313" key="2">
    <source>
        <dbReference type="EMBL" id="EEC94413.1"/>
    </source>
</evidence>
<reference evidence="2 3" key="1">
    <citation type="submission" date="2008-10" db="EMBL/GenBank/DDBJ databases">
        <title>Draft genome sequence of Parabacteroides johnsonii (DSM 18315).</title>
        <authorList>
            <person name="Sudarsanam P."/>
            <person name="Ley R."/>
            <person name="Guruge J."/>
            <person name="Turnbaugh P.J."/>
            <person name="Mahowald M."/>
            <person name="Liep D."/>
            <person name="Gordon J."/>
        </authorList>
    </citation>
    <scope>NUCLEOTIDE SEQUENCE [LARGE SCALE GENOMIC DNA]</scope>
    <source>
        <strain evidence="2 3">DSM 18315</strain>
    </source>
</reference>
<proteinExistence type="predicted"/>
<dbReference type="Proteomes" id="UP000005510">
    <property type="component" value="Unassembled WGS sequence"/>
</dbReference>
<feature type="signal peptide" evidence="1">
    <location>
        <begin position="1"/>
        <end position="20"/>
    </location>
</feature>
<feature type="chain" id="PRO_5002851558" description="Major fimbrial subunit protein N-terminal domain-containing protein" evidence="1">
    <location>
        <begin position="21"/>
        <end position="406"/>
    </location>
</feature>
<name>B7BGM0_9BACT</name>